<gene>
    <name evidence="1" type="ORF">SAMN05660865_01200</name>
</gene>
<evidence type="ECO:0000313" key="1">
    <source>
        <dbReference type="EMBL" id="SEF86514.1"/>
    </source>
</evidence>
<evidence type="ECO:0000313" key="2">
    <source>
        <dbReference type="Proteomes" id="UP000242850"/>
    </source>
</evidence>
<dbReference type="AlphaFoldDB" id="A0A1H5VH18"/>
<organism evidence="1 2">
    <name type="scientific">Caloramator fervidus</name>
    <dbReference type="NCBI Taxonomy" id="29344"/>
    <lineage>
        <taxon>Bacteria</taxon>
        <taxon>Bacillati</taxon>
        <taxon>Bacillota</taxon>
        <taxon>Clostridia</taxon>
        <taxon>Eubacteriales</taxon>
        <taxon>Clostridiaceae</taxon>
        <taxon>Caloramator</taxon>
    </lineage>
</organism>
<name>A0A1H5VH18_9CLOT</name>
<dbReference type="EMBL" id="FNUK01000014">
    <property type="protein sequence ID" value="SEF86514.1"/>
    <property type="molecule type" value="Genomic_DNA"/>
</dbReference>
<proteinExistence type="predicted"/>
<sequence length="64" mass="7795">MTINTIFMRKEGDKMRLSKKMVGKRFKFNYNLEKYGEFIPSFNSWMTPEEQRKRVEKINKDLEG</sequence>
<dbReference type="Proteomes" id="UP000242850">
    <property type="component" value="Unassembled WGS sequence"/>
</dbReference>
<accession>A0A1H5VH18</accession>
<keyword evidence="2" id="KW-1185">Reference proteome</keyword>
<reference evidence="2" key="1">
    <citation type="submission" date="2016-10" db="EMBL/GenBank/DDBJ databases">
        <authorList>
            <person name="Varghese N."/>
            <person name="Submissions S."/>
        </authorList>
    </citation>
    <scope>NUCLEOTIDE SEQUENCE [LARGE SCALE GENOMIC DNA]</scope>
    <source>
        <strain evidence="2">DSM 5463</strain>
    </source>
</reference>
<protein>
    <submittedName>
        <fullName evidence="1">Uncharacterized protein</fullName>
    </submittedName>
</protein>